<reference evidence="2 3" key="1">
    <citation type="submission" date="2017-05" db="EMBL/GenBank/DDBJ databases">
        <authorList>
            <person name="Varghese N."/>
            <person name="Submissions S."/>
        </authorList>
    </citation>
    <scope>NUCLEOTIDE SEQUENCE [LARGE SCALE GENOMIC DNA]</scope>
    <source>
        <strain evidence="2 3">DSM 25457</strain>
    </source>
</reference>
<gene>
    <name evidence="2" type="ORF">SAMN06265222_10531</name>
</gene>
<evidence type="ECO:0000313" key="3">
    <source>
        <dbReference type="Proteomes" id="UP001158067"/>
    </source>
</evidence>
<feature type="region of interest" description="Disordered" evidence="1">
    <location>
        <begin position="370"/>
        <end position="413"/>
    </location>
</feature>
<accession>A0ABY1Q1R5</accession>
<feature type="compositionally biased region" description="Basic and acidic residues" evidence="1">
    <location>
        <begin position="313"/>
        <end position="322"/>
    </location>
</feature>
<organism evidence="2 3">
    <name type="scientific">Neorhodopirellula lusitana</name>
    <dbReference type="NCBI Taxonomy" id="445327"/>
    <lineage>
        <taxon>Bacteria</taxon>
        <taxon>Pseudomonadati</taxon>
        <taxon>Planctomycetota</taxon>
        <taxon>Planctomycetia</taxon>
        <taxon>Pirellulales</taxon>
        <taxon>Pirellulaceae</taxon>
        <taxon>Neorhodopirellula</taxon>
    </lineage>
</organism>
<dbReference type="InterPro" id="IPR036249">
    <property type="entry name" value="Thioredoxin-like_sf"/>
</dbReference>
<evidence type="ECO:0000313" key="2">
    <source>
        <dbReference type="EMBL" id="SMP55717.1"/>
    </source>
</evidence>
<evidence type="ECO:0008006" key="4">
    <source>
        <dbReference type="Google" id="ProtNLM"/>
    </source>
</evidence>
<evidence type="ECO:0000256" key="1">
    <source>
        <dbReference type="SAM" id="MobiDB-lite"/>
    </source>
</evidence>
<comment type="caution">
    <text evidence="2">The sequence shown here is derived from an EMBL/GenBank/DDBJ whole genome shotgun (WGS) entry which is preliminary data.</text>
</comment>
<dbReference type="Gene3D" id="3.40.30.10">
    <property type="entry name" value="Glutaredoxin"/>
    <property type="match status" value="1"/>
</dbReference>
<proteinExistence type="predicted"/>
<dbReference type="EMBL" id="FXUG01000005">
    <property type="protein sequence ID" value="SMP55717.1"/>
    <property type="molecule type" value="Genomic_DNA"/>
</dbReference>
<dbReference type="SUPFAM" id="SSF52833">
    <property type="entry name" value="Thioredoxin-like"/>
    <property type="match status" value="1"/>
</dbReference>
<feature type="region of interest" description="Disordered" evidence="1">
    <location>
        <begin position="303"/>
        <end position="322"/>
    </location>
</feature>
<protein>
    <recommendedName>
        <fullName evidence="4">Thioredoxin domain-containing protein</fullName>
    </recommendedName>
</protein>
<dbReference type="Proteomes" id="UP001158067">
    <property type="component" value="Unassembled WGS sequence"/>
</dbReference>
<dbReference type="RefSeq" id="WP_283432507.1">
    <property type="nucleotide sequence ID" value="NZ_FXUG01000005.1"/>
</dbReference>
<keyword evidence="3" id="KW-1185">Reference proteome</keyword>
<sequence length="413" mass="45164">MKPALTPQSLLWTLVAISIWGCGKLATAQGRDASPTTMHRYGSGQRGGALSNVALPNLDAYSADGTKLKLRELCQGKVTVLVAGCLTCPQFHRGYPEIEAASRDYAAKGVQFFYFYKSLRHPELNGYVEAQNINERLLQLAEARRVLGTKVPWIADTIDNQIRDGLHSANNSMFVISPEGDIAFAADHLDGPALRKALVKFAGKVDRPTLASDLSLPRLTRQRTPPNVDSDTRVARPDGLVILSTTPHDPSSTYYVKLRAEADSNLLQTGTGRLFLGFYPDPIHGVHWNNLTEPMKFSLTLPPGIKATPDQASAKRGDGDKDVEPRQFWVDIEGKGPGGSIEIAMHYFGCTDTMCKALTQRYTIDLKPANMGSSTFGFNRGPRGASGRQSRQQGQRGRSPKRGSPRNADETLK</sequence>
<feature type="compositionally biased region" description="Low complexity" evidence="1">
    <location>
        <begin position="380"/>
        <end position="397"/>
    </location>
</feature>
<name>A0ABY1Q1R5_9BACT</name>